<gene>
    <name evidence="2" type="ORF">LIPSTDRAFT_1378</name>
</gene>
<dbReference type="PANTHER" id="PTHR43198:SF5">
    <property type="entry name" value="BIFUNCTIONAL TENA-E PROTEIN"/>
    <property type="match status" value="1"/>
</dbReference>
<dbReference type="GO" id="GO:0005829">
    <property type="term" value="C:cytosol"/>
    <property type="evidence" value="ECO:0007669"/>
    <property type="project" value="TreeGrafter"/>
</dbReference>
<accession>A0A1E3QE54</accession>
<dbReference type="EMBL" id="KV454290">
    <property type="protein sequence ID" value="ODQ75973.1"/>
    <property type="molecule type" value="Genomic_DNA"/>
</dbReference>
<dbReference type="OrthoDB" id="37730at2759"/>
<dbReference type="Pfam" id="PF03070">
    <property type="entry name" value="TENA_THI-4"/>
    <property type="match status" value="1"/>
</dbReference>
<feature type="domain" description="Thiaminase-2/PQQC" evidence="1">
    <location>
        <begin position="22"/>
        <end position="109"/>
    </location>
</feature>
<dbReference type="STRING" id="675824.A0A1E3QE54"/>
<keyword evidence="3" id="KW-1185">Reference proteome</keyword>
<dbReference type="PANTHER" id="PTHR43198">
    <property type="entry name" value="BIFUNCTIONAL TH2 PROTEIN"/>
    <property type="match status" value="1"/>
</dbReference>
<dbReference type="GO" id="GO:0006772">
    <property type="term" value="P:thiamine metabolic process"/>
    <property type="evidence" value="ECO:0007669"/>
    <property type="project" value="UniProtKB-ARBA"/>
</dbReference>
<dbReference type="InterPro" id="IPR016084">
    <property type="entry name" value="Haem_Oase-like_multi-hlx"/>
</dbReference>
<dbReference type="InterPro" id="IPR050967">
    <property type="entry name" value="Thiamine_Salvage_TenA"/>
</dbReference>
<dbReference type="SUPFAM" id="SSF48613">
    <property type="entry name" value="Heme oxygenase-like"/>
    <property type="match status" value="1"/>
</dbReference>
<evidence type="ECO:0000313" key="2">
    <source>
        <dbReference type="EMBL" id="ODQ75973.1"/>
    </source>
</evidence>
<sequence length="252" mass="27992">MSDVFAKLGLTDQFEACTASSTFIQQLAAVQIPDSAFNEWLFQDFIFVRAFAHFLASTISSVPNDPKFSFLSETLTGGFDVLKEEMRIFKEKAGDRGVDLPELPSFSASLDAELALDSAHLLTELRQEILRFSPFNDAYCTFLAVDLGAKSSSTFAERIAVLWAAEIVYLTAFKFVLRSEKFQADAGESLKGFMEWWGGNPAFDAYVDALSVAVRLVLETATEEGKEVVKRGIRKVLDLEVQFWDMSLSAGK</sequence>
<reference evidence="2 3" key="1">
    <citation type="journal article" date="2016" name="Proc. Natl. Acad. Sci. U.S.A.">
        <title>Comparative genomics of biotechnologically important yeasts.</title>
        <authorList>
            <person name="Riley R."/>
            <person name="Haridas S."/>
            <person name="Wolfe K.H."/>
            <person name="Lopes M.R."/>
            <person name="Hittinger C.T."/>
            <person name="Goeker M."/>
            <person name="Salamov A.A."/>
            <person name="Wisecaver J.H."/>
            <person name="Long T.M."/>
            <person name="Calvey C.H."/>
            <person name="Aerts A.L."/>
            <person name="Barry K.W."/>
            <person name="Choi C."/>
            <person name="Clum A."/>
            <person name="Coughlan A.Y."/>
            <person name="Deshpande S."/>
            <person name="Douglass A.P."/>
            <person name="Hanson S.J."/>
            <person name="Klenk H.-P."/>
            <person name="LaButti K.M."/>
            <person name="Lapidus A."/>
            <person name="Lindquist E.A."/>
            <person name="Lipzen A.M."/>
            <person name="Meier-Kolthoff J.P."/>
            <person name="Ohm R.A."/>
            <person name="Otillar R.P."/>
            <person name="Pangilinan J.L."/>
            <person name="Peng Y."/>
            <person name="Rokas A."/>
            <person name="Rosa C.A."/>
            <person name="Scheuner C."/>
            <person name="Sibirny A.A."/>
            <person name="Slot J.C."/>
            <person name="Stielow J.B."/>
            <person name="Sun H."/>
            <person name="Kurtzman C.P."/>
            <person name="Blackwell M."/>
            <person name="Grigoriev I.V."/>
            <person name="Jeffries T.W."/>
        </authorList>
    </citation>
    <scope>NUCLEOTIDE SEQUENCE [LARGE SCALE GENOMIC DNA]</scope>
    <source>
        <strain evidence="2 3">NRRL Y-11557</strain>
    </source>
</reference>
<proteinExistence type="predicted"/>
<dbReference type="InterPro" id="IPR004305">
    <property type="entry name" value="Thiaminase-2/PQQC"/>
</dbReference>
<dbReference type="CDD" id="cd19357">
    <property type="entry name" value="TenA_E_At3g16990-like"/>
    <property type="match status" value="1"/>
</dbReference>
<protein>
    <recommendedName>
        <fullName evidence="1">Thiaminase-2/PQQC domain-containing protein</fullName>
    </recommendedName>
</protein>
<organism evidence="2 3">
    <name type="scientific">Lipomyces starkeyi NRRL Y-11557</name>
    <dbReference type="NCBI Taxonomy" id="675824"/>
    <lineage>
        <taxon>Eukaryota</taxon>
        <taxon>Fungi</taxon>
        <taxon>Dikarya</taxon>
        <taxon>Ascomycota</taxon>
        <taxon>Saccharomycotina</taxon>
        <taxon>Lipomycetes</taxon>
        <taxon>Lipomycetales</taxon>
        <taxon>Lipomycetaceae</taxon>
        <taxon>Lipomyces</taxon>
    </lineage>
</organism>
<dbReference type="Gene3D" id="1.20.910.10">
    <property type="entry name" value="Heme oxygenase-like"/>
    <property type="match status" value="1"/>
</dbReference>
<evidence type="ECO:0000313" key="3">
    <source>
        <dbReference type="Proteomes" id="UP000094385"/>
    </source>
</evidence>
<dbReference type="Proteomes" id="UP000094385">
    <property type="component" value="Unassembled WGS sequence"/>
</dbReference>
<name>A0A1E3QE54_LIPST</name>
<evidence type="ECO:0000259" key="1">
    <source>
        <dbReference type="Pfam" id="PF03070"/>
    </source>
</evidence>
<dbReference type="AlphaFoldDB" id="A0A1E3QE54"/>